<evidence type="ECO:0000313" key="2">
    <source>
        <dbReference type="Proteomes" id="UP001139260"/>
    </source>
</evidence>
<protein>
    <submittedName>
        <fullName evidence="1">Uncharacterized protein</fullName>
    </submittedName>
</protein>
<name>A0A9X1XUH3_9FLAO</name>
<keyword evidence="2" id="KW-1185">Reference proteome</keyword>
<comment type="caution">
    <text evidence="1">The sequence shown here is derived from an EMBL/GenBank/DDBJ whole genome shotgun (WGS) entry which is preliminary data.</text>
</comment>
<dbReference type="Proteomes" id="UP001139260">
    <property type="component" value="Unassembled WGS sequence"/>
</dbReference>
<organism evidence="1 2">
    <name type="scientific">Flavobacterium pygoscelis</name>
    <dbReference type="NCBI Taxonomy" id="2893176"/>
    <lineage>
        <taxon>Bacteria</taxon>
        <taxon>Pseudomonadati</taxon>
        <taxon>Bacteroidota</taxon>
        <taxon>Flavobacteriia</taxon>
        <taxon>Flavobacteriales</taxon>
        <taxon>Flavobacteriaceae</taxon>
        <taxon>Flavobacterium</taxon>
    </lineage>
</organism>
<gene>
    <name evidence="1" type="ORF">MW871_16255</name>
</gene>
<evidence type="ECO:0000313" key="1">
    <source>
        <dbReference type="EMBL" id="MCK8143444.1"/>
    </source>
</evidence>
<feature type="non-terminal residue" evidence="1">
    <location>
        <position position="1"/>
    </location>
</feature>
<proteinExistence type="predicted"/>
<dbReference type="AlphaFoldDB" id="A0A9X1XUH3"/>
<dbReference type="RefSeq" id="WP_248429436.1">
    <property type="nucleotide sequence ID" value="NZ_JALNUB010000038.1"/>
</dbReference>
<reference evidence="1" key="1">
    <citation type="submission" date="2022-04" db="EMBL/GenBank/DDBJ databases">
        <title>Flavobacterium pygoscelis sp. nov. isolated from Chinstrap chick (Pygoscelis antarcticus).</title>
        <authorList>
            <person name="Irgang R."/>
            <person name="Poblete-Morales M."/>
            <person name="Avendano-Herrera R."/>
        </authorList>
    </citation>
    <scope>NUCLEOTIDE SEQUENCE</scope>
    <source>
        <strain evidence="1">I-SCBP12n</strain>
    </source>
</reference>
<sequence length="81" mass="9189">KFLFRNSGIKISLSDLIILSFSKLIIPYNLVNSISFRQTDAQRLGAWRGWGLLKPSIFCRNEDMINNANSTKTPISPNGCW</sequence>
<dbReference type="EMBL" id="JALNUB010000038">
    <property type="protein sequence ID" value="MCK8143444.1"/>
    <property type="molecule type" value="Genomic_DNA"/>
</dbReference>
<accession>A0A9X1XUH3</accession>